<proteinExistence type="predicted"/>
<comment type="caution">
    <text evidence="2">The sequence shown here is derived from an EMBL/GenBank/DDBJ whole genome shotgun (WGS) entry which is preliminary data.</text>
</comment>
<organism evidence="2 3">
    <name type="scientific">Phialemonium atrogriseum</name>
    <dbReference type="NCBI Taxonomy" id="1093897"/>
    <lineage>
        <taxon>Eukaryota</taxon>
        <taxon>Fungi</taxon>
        <taxon>Dikarya</taxon>
        <taxon>Ascomycota</taxon>
        <taxon>Pezizomycotina</taxon>
        <taxon>Sordariomycetes</taxon>
        <taxon>Sordariomycetidae</taxon>
        <taxon>Cephalothecales</taxon>
        <taxon>Cephalothecaceae</taxon>
        <taxon>Phialemonium</taxon>
    </lineage>
</organism>
<evidence type="ECO:0000256" key="1">
    <source>
        <dbReference type="SAM" id="MobiDB-lite"/>
    </source>
</evidence>
<dbReference type="Proteomes" id="UP001244011">
    <property type="component" value="Unassembled WGS sequence"/>
</dbReference>
<dbReference type="RefSeq" id="XP_060278667.1">
    <property type="nucleotide sequence ID" value="XM_060426298.1"/>
</dbReference>
<accession>A0AAJ0BST9</accession>
<keyword evidence="3" id="KW-1185">Reference proteome</keyword>
<feature type="region of interest" description="Disordered" evidence="1">
    <location>
        <begin position="163"/>
        <end position="230"/>
    </location>
</feature>
<name>A0AAJ0BST9_9PEZI</name>
<feature type="region of interest" description="Disordered" evidence="1">
    <location>
        <begin position="41"/>
        <end position="67"/>
    </location>
</feature>
<dbReference type="AlphaFoldDB" id="A0AAJ0BST9"/>
<dbReference type="GeneID" id="85309485"/>
<feature type="compositionally biased region" description="Basic residues" evidence="1">
    <location>
        <begin position="220"/>
        <end position="230"/>
    </location>
</feature>
<dbReference type="EMBL" id="MU839037">
    <property type="protein sequence ID" value="KAK1762454.1"/>
    <property type="molecule type" value="Genomic_DNA"/>
</dbReference>
<feature type="compositionally biased region" description="Basic residues" evidence="1">
    <location>
        <begin position="50"/>
        <end position="67"/>
    </location>
</feature>
<reference evidence="2" key="1">
    <citation type="submission" date="2023-06" db="EMBL/GenBank/DDBJ databases">
        <title>Genome-scale phylogeny and comparative genomics of the fungal order Sordariales.</title>
        <authorList>
            <consortium name="Lawrence Berkeley National Laboratory"/>
            <person name="Hensen N."/>
            <person name="Bonometti L."/>
            <person name="Westerberg I."/>
            <person name="Brannstrom I.O."/>
            <person name="Guillou S."/>
            <person name="Cros-Aarteil S."/>
            <person name="Calhoun S."/>
            <person name="Haridas S."/>
            <person name="Kuo A."/>
            <person name="Mondo S."/>
            <person name="Pangilinan J."/>
            <person name="Riley R."/>
            <person name="Labutti K."/>
            <person name="Andreopoulos B."/>
            <person name="Lipzen A."/>
            <person name="Chen C."/>
            <person name="Yanf M."/>
            <person name="Daum C."/>
            <person name="Ng V."/>
            <person name="Clum A."/>
            <person name="Steindorff A."/>
            <person name="Ohm R."/>
            <person name="Martin F."/>
            <person name="Silar P."/>
            <person name="Natvig D."/>
            <person name="Lalanne C."/>
            <person name="Gautier V."/>
            <person name="Ament-Velasquez S.L."/>
            <person name="Kruys A."/>
            <person name="Hutchinson M.I."/>
            <person name="Powell A.J."/>
            <person name="Barry K."/>
            <person name="Miller A.N."/>
            <person name="Grigoriev I.V."/>
            <person name="Debuchy R."/>
            <person name="Gladieux P."/>
            <person name="Thoren M.H."/>
            <person name="Johannesson H."/>
        </authorList>
    </citation>
    <scope>NUCLEOTIDE SEQUENCE</scope>
    <source>
        <strain evidence="2">8032-3</strain>
    </source>
</reference>
<feature type="compositionally biased region" description="Low complexity" evidence="1">
    <location>
        <begin position="205"/>
        <end position="214"/>
    </location>
</feature>
<feature type="compositionally biased region" description="Pro residues" evidence="1">
    <location>
        <begin position="192"/>
        <end position="204"/>
    </location>
</feature>
<evidence type="ECO:0000313" key="3">
    <source>
        <dbReference type="Proteomes" id="UP001244011"/>
    </source>
</evidence>
<evidence type="ECO:0000313" key="2">
    <source>
        <dbReference type="EMBL" id="KAK1762454.1"/>
    </source>
</evidence>
<gene>
    <name evidence="2" type="ORF">QBC33DRAFT_519540</name>
</gene>
<protein>
    <submittedName>
        <fullName evidence="2">Uncharacterized protein</fullName>
    </submittedName>
</protein>
<sequence>MTKRGGTANLSLFQRIQRIARFGGGHLPLENKANSIVFPKPVFGPANPHPHPRHHRDRDRLARRPPRRRYYPGSKELTVLAKVMNIAVAALERKEWEAIRRRIVSSLEHLLDRLVSDSIAQKSFGVDRRCACIVWSDEVREACIPEGWLGDLAAKVNDGAVRGSQNAPDAAAGGAGPISNPMPETSLGPLSVPSPGPLALPIPRPLLQQRRQQPWPVPRGQHRVWYPKRR</sequence>